<evidence type="ECO:0000313" key="11">
    <source>
        <dbReference type="EMBL" id="MQP10414.1"/>
    </source>
</evidence>
<dbReference type="EC" id="4.1.2.50" evidence="4"/>
<evidence type="ECO:0000256" key="9">
    <source>
        <dbReference type="ARBA" id="ARBA00031449"/>
    </source>
</evidence>
<evidence type="ECO:0000313" key="12">
    <source>
        <dbReference type="Proteomes" id="UP000384372"/>
    </source>
</evidence>
<protein>
    <recommendedName>
        <fullName evidence="5">6-carboxy-5,6,7,8-tetrahydropterin synthase</fullName>
        <ecNumber evidence="4">4.1.2.50</ecNumber>
    </recommendedName>
    <alternativeName>
        <fullName evidence="9">Queuosine biosynthesis protein QueD</fullName>
    </alternativeName>
</protein>
<evidence type="ECO:0000256" key="5">
    <source>
        <dbReference type="ARBA" id="ARBA00018141"/>
    </source>
</evidence>
<accession>A0A6A7W7H8</accession>
<evidence type="ECO:0000256" key="10">
    <source>
        <dbReference type="ARBA" id="ARBA00048807"/>
    </source>
</evidence>
<evidence type="ECO:0000256" key="3">
    <source>
        <dbReference type="ARBA" id="ARBA00008900"/>
    </source>
</evidence>
<keyword evidence="6" id="KW-0479">Metal-binding</keyword>
<evidence type="ECO:0000256" key="7">
    <source>
        <dbReference type="ARBA" id="ARBA00022833"/>
    </source>
</evidence>
<evidence type="ECO:0000256" key="6">
    <source>
        <dbReference type="ARBA" id="ARBA00022723"/>
    </source>
</evidence>
<comment type="caution">
    <text evidence="11">The sequence shown here is derived from an EMBL/GenBank/DDBJ whole genome shotgun (WGS) entry which is preliminary data.</text>
</comment>
<dbReference type="PANTHER" id="PTHR12589">
    <property type="entry name" value="PYRUVOYL TETRAHYDROBIOPTERIN SYNTHASE"/>
    <property type="match status" value="1"/>
</dbReference>
<comment type="catalytic activity">
    <reaction evidence="10">
        <text>7,8-dihydroneopterin 3'-triphosphate + H2O = 6-carboxy-5,6,7,8-tetrahydropterin + triphosphate + acetaldehyde + 2 H(+)</text>
        <dbReference type="Rhea" id="RHEA:27966"/>
        <dbReference type="ChEBI" id="CHEBI:15343"/>
        <dbReference type="ChEBI" id="CHEBI:15377"/>
        <dbReference type="ChEBI" id="CHEBI:15378"/>
        <dbReference type="ChEBI" id="CHEBI:18036"/>
        <dbReference type="ChEBI" id="CHEBI:58462"/>
        <dbReference type="ChEBI" id="CHEBI:61032"/>
        <dbReference type="EC" id="4.1.2.50"/>
    </reaction>
</comment>
<dbReference type="EMBL" id="VZAD01000003">
    <property type="protein sequence ID" value="MQP10414.1"/>
    <property type="molecule type" value="Genomic_DNA"/>
</dbReference>
<comment type="cofactor">
    <cofactor evidence="1">
        <name>Zn(2+)</name>
        <dbReference type="ChEBI" id="CHEBI:29105"/>
    </cofactor>
</comment>
<evidence type="ECO:0000256" key="8">
    <source>
        <dbReference type="ARBA" id="ARBA00023239"/>
    </source>
</evidence>
<comment type="similarity">
    <text evidence="3">Belongs to the PTPS family. QueD subfamily.</text>
</comment>
<sequence length="122" mass="14111">MYCISKKLEISAAHSLQLSYESKCSRMHGHNWQLEIFLVSRDKLNEDGMVEDFTHIKKVIQSKMDHANLNEIFDFNPTAENIGKWIVEEFDTCYKVNVQESLGNTATVIDENKIKGIEFIVK</sequence>
<keyword evidence="7" id="KW-0862">Zinc</keyword>
<dbReference type="Pfam" id="PF01242">
    <property type="entry name" value="PTPS"/>
    <property type="match status" value="1"/>
</dbReference>
<dbReference type="UniPathway" id="UPA00391"/>
<dbReference type="Gene3D" id="3.30.479.10">
    <property type="entry name" value="6-pyruvoyl tetrahydropterin synthase/QueD"/>
    <property type="match status" value="2"/>
</dbReference>
<keyword evidence="8" id="KW-0456">Lyase</keyword>
<dbReference type="InterPro" id="IPR038418">
    <property type="entry name" value="6-PTP_synth/QueD_sf"/>
</dbReference>
<organism evidence="11 12">
    <name type="scientific">Segatella copri</name>
    <dbReference type="NCBI Taxonomy" id="165179"/>
    <lineage>
        <taxon>Bacteria</taxon>
        <taxon>Pseudomonadati</taxon>
        <taxon>Bacteroidota</taxon>
        <taxon>Bacteroidia</taxon>
        <taxon>Bacteroidales</taxon>
        <taxon>Prevotellaceae</taxon>
        <taxon>Segatella</taxon>
    </lineage>
</organism>
<keyword evidence="12" id="KW-1185">Reference proteome</keyword>
<proteinExistence type="inferred from homology"/>
<dbReference type="SUPFAM" id="SSF55620">
    <property type="entry name" value="Tetrahydrobiopterin biosynthesis enzymes-like"/>
    <property type="match status" value="1"/>
</dbReference>
<name>A0A6A7W7H8_9BACT</name>
<dbReference type="AlphaFoldDB" id="A0A6A7W7H8"/>
<dbReference type="RefSeq" id="WP_367383899.1">
    <property type="nucleotide sequence ID" value="NZ_VZAD01000003.1"/>
</dbReference>
<dbReference type="Proteomes" id="UP000384372">
    <property type="component" value="Unassembled WGS sequence"/>
</dbReference>
<reference evidence="11 12" key="1">
    <citation type="submission" date="2019-09" db="EMBL/GenBank/DDBJ databases">
        <title>Distinct polysaccharide growth profiles of human intestinal Prevotella copri isolates.</title>
        <authorList>
            <person name="Fehlner-Peach H."/>
            <person name="Magnabosco C."/>
            <person name="Raghavan V."/>
            <person name="Scher J.U."/>
            <person name="Tett A."/>
            <person name="Cox L.M."/>
            <person name="Gottsegen C."/>
            <person name="Watters A."/>
            <person name="Wiltshire- Gordon J.D."/>
            <person name="Segata N."/>
            <person name="Bonneau R."/>
            <person name="Littman D.R."/>
        </authorList>
    </citation>
    <scope>NUCLEOTIDE SEQUENCE [LARGE SCALE GENOMIC DNA]</scope>
    <source>
        <strain evidence="12">iAQ1173</strain>
    </source>
</reference>
<dbReference type="GO" id="GO:0070497">
    <property type="term" value="F:6-carboxytetrahydropterin synthase activity"/>
    <property type="evidence" value="ECO:0007669"/>
    <property type="project" value="UniProtKB-EC"/>
</dbReference>
<comment type="pathway">
    <text evidence="2">Purine metabolism; 7-cyano-7-deazaguanine biosynthesis.</text>
</comment>
<gene>
    <name evidence="11" type="ORF">F7D20_00175</name>
</gene>
<evidence type="ECO:0000256" key="2">
    <source>
        <dbReference type="ARBA" id="ARBA00005061"/>
    </source>
</evidence>
<dbReference type="InterPro" id="IPR007115">
    <property type="entry name" value="6-PTP_synth/QueD"/>
</dbReference>
<evidence type="ECO:0000256" key="4">
    <source>
        <dbReference type="ARBA" id="ARBA00012982"/>
    </source>
</evidence>
<evidence type="ECO:0000256" key="1">
    <source>
        <dbReference type="ARBA" id="ARBA00001947"/>
    </source>
</evidence>
<dbReference type="GO" id="GO:0046872">
    <property type="term" value="F:metal ion binding"/>
    <property type="evidence" value="ECO:0007669"/>
    <property type="project" value="UniProtKB-KW"/>
</dbReference>
<dbReference type="PANTHER" id="PTHR12589:SF7">
    <property type="entry name" value="6-PYRUVOYL TETRAHYDROBIOPTERIN SYNTHASE"/>
    <property type="match status" value="1"/>
</dbReference>